<organism evidence="2">
    <name type="scientific">Arundo donax</name>
    <name type="common">Giant reed</name>
    <name type="synonym">Donax arundinaceus</name>
    <dbReference type="NCBI Taxonomy" id="35708"/>
    <lineage>
        <taxon>Eukaryota</taxon>
        <taxon>Viridiplantae</taxon>
        <taxon>Streptophyta</taxon>
        <taxon>Embryophyta</taxon>
        <taxon>Tracheophyta</taxon>
        <taxon>Spermatophyta</taxon>
        <taxon>Magnoliopsida</taxon>
        <taxon>Liliopsida</taxon>
        <taxon>Poales</taxon>
        <taxon>Poaceae</taxon>
        <taxon>PACMAD clade</taxon>
        <taxon>Arundinoideae</taxon>
        <taxon>Arundineae</taxon>
        <taxon>Arundo</taxon>
    </lineage>
</organism>
<evidence type="ECO:0000313" key="2">
    <source>
        <dbReference type="EMBL" id="JAE17991.1"/>
    </source>
</evidence>
<evidence type="ECO:0000256" key="1">
    <source>
        <dbReference type="SAM" id="SignalP"/>
    </source>
</evidence>
<feature type="chain" id="PRO_5002044805" evidence="1">
    <location>
        <begin position="31"/>
        <end position="67"/>
    </location>
</feature>
<sequence length="67" mass="7453">MFTNSCHTGTRPYTHLQHVVQLLLLLLTDFARLPTDNRAVASNHSATGPNQHSTFIGVYSSNPYILN</sequence>
<keyword evidence="1" id="KW-0732">Signal</keyword>
<feature type="signal peptide" evidence="1">
    <location>
        <begin position="1"/>
        <end position="30"/>
    </location>
</feature>
<accession>A0A0A9G624</accession>
<reference evidence="2" key="2">
    <citation type="journal article" date="2015" name="Data Brief">
        <title>Shoot transcriptome of the giant reed, Arundo donax.</title>
        <authorList>
            <person name="Barrero R.A."/>
            <person name="Guerrero F.D."/>
            <person name="Moolhuijzen P."/>
            <person name="Goolsby J.A."/>
            <person name="Tidwell J."/>
            <person name="Bellgard S.E."/>
            <person name="Bellgard M.I."/>
        </authorList>
    </citation>
    <scope>NUCLEOTIDE SEQUENCE</scope>
    <source>
        <tissue evidence="2">Shoot tissue taken approximately 20 cm above the soil surface</tissue>
    </source>
</reference>
<reference evidence="2" key="1">
    <citation type="submission" date="2014-09" db="EMBL/GenBank/DDBJ databases">
        <authorList>
            <person name="Magalhaes I.L.F."/>
            <person name="Oliveira U."/>
            <person name="Santos F.R."/>
            <person name="Vidigal T.H.D.A."/>
            <person name="Brescovit A.D."/>
            <person name="Santos A.J."/>
        </authorList>
    </citation>
    <scope>NUCLEOTIDE SEQUENCE</scope>
    <source>
        <tissue evidence="2">Shoot tissue taken approximately 20 cm above the soil surface</tissue>
    </source>
</reference>
<protein>
    <submittedName>
        <fullName evidence="2">Uncharacterized protein</fullName>
    </submittedName>
</protein>
<name>A0A0A9G624_ARUDO</name>
<proteinExistence type="predicted"/>
<dbReference type="EMBL" id="GBRH01179905">
    <property type="protein sequence ID" value="JAE17991.1"/>
    <property type="molecule type" value="Transcribed_RNA"/>
</dbReference>
<dbReference type="AlphaFoldDB" id="A0A0A9G624"/>